<sequence>MVAAAATSRSLELRPTKGMGRIFIESQFFTKIKKTALTPETSLTGKTALIVGGSDGIGLHAGRHLLSLNLSRLIIAARSAEKGGRVAAQFRKEFPSATIDVWSVEMTSYDSIQALAKRAAAEFTGGKRLDIAILNAGIVRAKLVLDKNTGHCEVIQVNYISTSLLAILLLPVLRHKPSGGKTPSSPGRLTIVSSGTAYNAKFPNKNERPFLASFDDPKTWNSFVQYPTSKALGHLFMVRLLDHLPAGFEDEVIVNLVDPGYCKGTGLHRDAKGALSLFLETTKSLTGRSLVDGAWTYVDAVVNKGKESHGCYVMDFEIFPFTPIVYAEEGQKLMDDLWDETMAELSFAGLREVLDSLKH</sequence>
<evidence type="ECO:0000313" key="4">
    <source>
        <dbReference type="EMBL" id="KAK0639189.1"/>
    </source>
</evidence>
<dbReference type="InterPro" id="IPR036291">
    <property type="entry name" value="NAD(P)-bd_dom_sf"/>
</dbReference>
<dbReference type="Pfam" id="PF00106">
    <property type="entry name" value="adh_short"/>
    <property type="match status" value="1"/>
</dbReference>
<dbReference type="EMBL" id="JAULSV010000007">
    <property type="protein sequence ID" value="KAK0639189.1"/>
    <property type="molecule type" value="Genomic_DNA"/>
</dbReference>
<dbReference type="Gene3D" id="3.40.50.720">
    <property type="entry name" value="NAD(P)-binding Rossmann-like Domain"/>
    <property type="match status" value="1"/>
</dbReference>
<name>A0AA39XS96_9PEZI</name>
<protein>
    <submittedName>
        <fullName evidence="4">Uncharacterized protein</fullName>
    </submittedName>
</protein>
<dbReference type="GO" id="GO:0016491">
    <property type="term" value="F:oxidoreductase activity"/>
    <property type="evidence" value="ECO:0007669"/>
    <property type="project" value="UniProtKB-KW"/>
</dbReference>
<dbReference type="AlphaFoldDB" id="A0AA39XS96"/>
<evidence type="ECO:0000256" key="1">
    <source>
        <dbReference type="ARBA" id="ARBA00006484"/>
    </source>
</evidence>
<dbReference type="PANTHER" id="PTHR24320">
    <property type="entry name" value="RETINOL DEHYDROGENASE"/>
    <property type="match status" value="1"/>
</dbReference>
<comment type="similarity">
    <text evidence="1">Belongs to the short-chain dehydrogenases/reductases (SDR) family.</text>
</comment>
<dbReference type="SUPFAM" id="SSF51735">
    <property type="entry name" value="NAD(P)-binding Rossmann-fold domains"/>
    <property type="match status" value="1"/>
</dbReference>
<evidence type="ECO:0000313" key="5">
    <source>
        <dbReference type="Proteomes" id="UP001174936"/>
    </source>
</evidence>
<reference evidence="4" key="1">
    <citation type="submission" date="2023-06" db="EMBL/GenBank/DDBJ databases">
        <title>Genome-scale phylogeny and comparative genomics of the fungal order Sordariales.</title>
        <authorList>
            <consortium name="Lawrence Berkeley National Laboratory"/>
            <person name="Hensen N."/>
            <person name="Bonometti L."/>
            <person name="Westerberg I."/>
            <person name="Brannstrom I.O."/>
            <person name="Guillou S."/>
            <person name="Cros-Aarteil S."/>
            <person name="Calhoun S."/>
            <person name="Haridas S."/>
            <person name="Kuo A."/>
            <person name="Mondo S."/>
            <person name="Pangilinan J."/>
            <person name="Riley R."/>
            <person name="Labutti K."/>
            <person name="Andreopoulos B."/>
            <person name="Lipzen A."/>
            <person name="Chen C."/>
            <person name="Yanf M."/>
            <person name="Daum C."/>
            <person name="Ng V."/>
            <person name="Clum A."/>
            <person name="Steindorff A."/>
            <person name="Ohm R."/>
            <person name="Martin F."/>
            <person name="Silar P."/>
            <person name="Natvig D."/>
            <person name="Lalanne C."/>
            <person name="Gautier V."/>
            <person name="Ament-Velasquez S.L."/>
            <person name="Kruys A."/>
            <person name="Hutchinson M.I."/>
            <person name="Powell A.J."/>
            <person name="Barry K."/>
            <person name="Miller A.N."/>
            <person name="Grigoriev I.V."/>
            <person name="Debuchy R."/>
            <person name="Gladieux P."/>
            <person name="Thoren M.H."/>
            <person name="Johannesson H."/>
        </authorList>
    </citation>
    <scope>NUCLEOTIDE SEQUENCE</scope>
    <source>
        <strain evidence="4">SMH2532-1</strain>
    </source>
</reference>
<comment type="caution">
    <text evidence="4">The sequence shown here is derived from an EMBL/GenBank/DDBJ whole genome shotgun (WGS) entry which is preliminary data.</text>
</comment>
<accession>A0AA39XS96</accession>
<keyword evidence="3" id="KW-0560">Oxidoreductase</keyword>
<dbReference type="PRINTS" id="PR00081">
    <property type="entry name" value="GDHRDH"/>
</dbReference>
<dbReference type="Proteomes" id="UP001174936">
    <property type="component" value="Unassembled WGS sequence"/>
</dbReference>
<evidence type="ECO:0000256" key="3">
    <source>
        <dbReference type="ARBA" id="ARBA00023002"/>
    </source>
</evidence>
<gene>
    <name evidence="4" type="ORF">B0T16DRAFT_422594</name>
</gene>
<evidence type="ECO:0000256" key="2">
    <source>
        <dbReference type="ARBA" id="ARBA00022857"/>
    </source>
</evidence>
<dbReference type="PANTHER" id="PTHR24320:SF252">
    <property type="entry name" value="DEHYDROGENASE_REDUCTASE FAMILY PROTEIN, PUTATIVE (AFU_ORTHOLOGUE AFUA_3G08550)-RELATED"/>
    <property type="match status" value="1"/>
</dbReference>
<organism evidence="4 5">
    <name type="scientific">Cercophora newfieldiana</name>
    <dbReference type="NCBI Taxonomy" id="92897"/>
    <lineage>
        <taxon>Eukaryota</taxon>
        <taxon>Fungi</taxon>
        <taxon>Dikarya</taxon>
        <taxon>Ascomycota</taxon>
        <taxon>Pezizomycotina</taxon>
        <taxon>Sordariomycetes</taxon>
        <taxon>Sordariomycetidae</taxon>
        <taxon>Sordariales</taxon>
        <taxon>Lasiosphaeriaceae</taxon>
        <taxon>Cercophora</taxon>
    </lineage>
</organism>
<dbReference type="InterPro" id="IPR002347">
    <property type="entry name" value="SDR_fam"/>
</dbReference>
<keyword evidence="5" id="KW-1185">Reference proteome</keyword>
<keyword evidence="2" id="KW-0521">NADP</keyword>
<proteinExistence type="inferred from homology"/>